<accession>A0A2J8RSZ2</accession>
<sequence>MQPLTKDAGMSLSSVTLASALQVKGEALSEEEIWSLLFLAAEQLLEDLRNAPAAP</sequence>
<proteinExistence type="predicted"/>
<feature type="domain" description="KIND" evidence="2">
    <location>
        <begin position="15"/>
        <end position="55"/>
    </location>
</feature>
<dbReference type="EMBL" id="NDHI03003654">
    <property type="protein sequence ID" value="PNJ11624.1"/>
    <property type="molecule type" value="Genomic_DNA"/>
</dbReference>
<dbReference type="Gene3D" id="1.10.510.10">
    <property type="entry name" value="Transferase(Phosphotransferase) domain 1"/>
    <property type="match status" value="1"/>
</dbReference>
<dbReference type="AlphaFoldDB" id="A0A2J8RSZ2"/>
<gene>
    <name evidence="3" type="ORF">CR201_G0048741</name>
</gene>
<comment type="caution">
    <text evidence="3">The sequence shown here is derived from an EMBL/GenBank/DDBJ whole genome shotgun (WGS) entry which is preliminary data.</text>
</comment>
<evidence type="ECO:0000313" key="3">
    <source>
        <dbReference type="EMBL" id="PNJ11624.1"/>
    </source>
</evidence>
<reference evidence="3" key="1">
    <citation type="submission" date="2017-12" db="EMBL/GenBank/DDBJ databases">
        <title>High-resolution comparative analysis of great ape genomes.</title>
        <authorList>
            <person name="Pollen A."/>
            <person name="Hastie A."/>
            <person name="Hormozdiari F."/>
            <person name="Dougherty M."/>
            <person name="Liu R."/>
            <person name="Chaisson M."/>
            <person name="Hoppe E."/>
            <person name="Hill C."/>
            <person name="Pang A."/>
            <person name="Hillier L."/>
            <person name="Baker C."/>
            <person name="Armstrong J."/>
            <person name="Shendure J."/>
            <person name="Paten B."/>
            <person name="Wilson R."/>
            <person name="Chao H."/>
            <person name="Schneider V."/>
            <person name="Ventura M."/>
            <person name="Kronenberg Z."/>
            <person name="Murali S."/>
            <person name="Gordon D."/>
            <person name="Cantsilieris S."/>
            <person name="Munson K."/>
            <person name="Nelson B."/>
            <person name="Raja A."/>
            <person name="Underwood J."/>
            <person name="Diekhans M."/>
            <person name="Fiddes I."/>
            <person name="Haussler D."/>
            <person name="Eichler E."/>
        </authorList>
    </citation>
    <scope>NUCLEOTIDE SEQUENCE [LARGE SCALE GENOMIC DNA]</scope>
    <source>
        <strain evidence="3">Susie</strain>
    </source>
</reference>
<dbReference type="InterPro" id="IPR011019">
    <property type="entry name" value="KIND_dom"/>
</dbReference>
<keyword evidence="1" id="KW-0677">Repeat</keyword>
<dbReference type="PROSITE" id="PS51377">
    <property type="entry name" value="KIND"/>
    <property type="match status" value="1"/>
</dbReference>
<evidence type="ECO:0000259" key="2">
    <source>
        <dbReference type="PROSITE" id="PS51377"/>
    </source>
</evidence>
<evidence type="ECO:0000256" key="1">
    <source>
        <dbReference type="ARBA" id="ARBA00022737"/>
    </source>
</evidence>
<name>A0A2J8RSZ2_PONAB</name>
<protein>
    <submittedName>
        <fullName evidence="3">FRMPD2 isoform 2</fullName>
    </submittedName>
</protein>
<organism evidence="3">
    <name type="scientific">Pongo abelii</name>
    <name type="common">Sumatran orangutan</name>
    <name type="synonym">Pongo pygmaeus abelii</name>
    <dbReference type="NCBI Taxonomy" id="9601"/>
    <lineage>
        <taxon>Eukaryota</taxon>
        <taxon>Metazoa</taxon>
        <taxon>Chordata</taxon>
        <taxon>Craniata</taxon>
        <taxon>Vertebrata</taxon>
        <taxon>Euteleostomi</taxon>
        <taxon>Mammalia</taxon>
        <taxon>Eutheria</taxon>
        <taxon>Euarchontoglires</taxon>
        <taxon>Primates</taxon>
        <taxon>Haplorrhini</taxon>
        <taxon>Catarrhini</taxon>
        <taxon>Hominidae</taxon>
        <taxon>Pongo</taxon>
    </lineage>
</organism>